<name>A0A3A1R1A5_9BACI</name>
<feature type="domain" description="CHAD" evidence="1">
    <location>
        <begin position="123"/>
        <end position="394"/>
    </location>
</feature>
<reference evidence="2 3" key="1">
    <citation type="submission" date="2018-09" db="EMBL/GenBank/DDBJ databases">
        <title>Bacillus saliacetes sp. nov., isolated from Thai shrimp paste (Ka-pi).</title>
        <authorList>
            <person name="Daroonpunt R."/>
            <person name="Tanasupawat S."/>
            <person name="Yiamsombut S."/>
        </authorList>
    </citation>
    <scope>NUCLEOTIDE SEQUENCE [LARGE SCALE GENOMIC DNA]</scope>
    <source>
        <strain evidence="2 3">SKP7-4</strain>
    </source>
</reference>
<dbReference type="EMBL" id="QXIR01000010">
    <property type="protein sequence ID" value="RIW34717.1"/>
    <property type="molecule type" value="Genomic_DNA"/>
</dbReference>
<organism evidence="2 3">
    <name type="scientific">Bacillus salacetis</name>
    <dbReference type="NCBI Taxonomy" id="2315464"/>
    <lineage>
        <taxon>Bacteria</taxon>
        <taxon>Bacillati</taxon>
        <taxon>Bacillota</taxon>
        <taxon>Bacilli</taxon>
        <taxon>Bacillales</taxon>
        <taxon>Bacillaceae</taxon>
        <taxon>Bacillus</taxon>
    </lineage>
</organism>
<evidence type="ECO:0000313" key="2">
    <source>
        <dbReference type="EMBL" id="RIW34717.1"/>
    </source>
</evidence>
<proteinExistence type="predicted"/>
<accession>A0A3A1R1A5</accession>
<dbReference type="OrthoDB" id="2958798at2"/>
<evidence type="ECO:0000259" key="1">
    <source>
        <dbReference type="PROSITE" id="PS51708"/>
    </source>
</evidence>
<evidence type="ECO:0000313" key="3">
    <source>
        <dbReference type="Proteomes" id="UP000265801"/>
    </source>
</evidence>
<dbReference type="SMART" id="SM00880">
    <property type="entry name" value="CHAD"/>
    <property type="match status" value="1"/>
</dbReference>
<dbReference type="InterPro" id="IPR037914">
    <property type="entry name" value="SpoVT-AbrB_sf"/>
</dbReference>
<dbReference type="Gene3D" id="1.40.20.10">
    <property type="entry name" value="CHAD domain"/>
    <property type="match status" value="1"/>
</dbReference>
<gene>
    <name evidence="2" type="ORF">D3H55_09405</name>
</gene>
<comment type="caution">
    <text evidence="2">The sequence shown here is derived from an EMBL/GenBank/DDBJ whole genome shotgun (WGS) entry which is preliminary data.</text>
</comment>
<dbReference type="PANTHER" id="PTHR39339">
    <property type="entry name" value="SLR1444 PROTEIN"/>
    <property type="match status" value="1"/>
</dbReference>
<dbReference type="Gene3D" id="2.10.260.10">
    <property type="match status" value="1"/>
</dbReference>
<dbReference type="PANTHER" id="PTHR39339:SF1">
    <property type="entry name" value="CHAD DOMAIN-CONTAINING PROTEIN"/>
    <property type="match status" value="1"/>
</dbReference>
<dbReference type="Proteomes" id="UP000265801">
    <property type="component" value="Unassembled WGS sequence"/>
</dbReference>
<dbReference type="InterPro" id="IPR007899">
    <property type="entry name" value="CHAD_dom"/>
</dbReference>
<dbReference type="AlphaFoldDB" id="A0A3A1R1A5"/>
<dbReference type="SUPFAM" id="SSF89447">
    <property type="entry name" value="AbrB/MazE/MraZ-like"/>
    <property type="match status" value="1"/>
</dbReference>
<dbReference type="PROSITE" id="PS51708">
    <property type="entry name" value="CHAD"/>
    <property type="match status" value="1"/>
</dbReference>
<protein>
    <submittedName>
        <fullName evidence="2">CHAD domain-containing protein</fullName>
    </submittedName>
</protein>
<keyword evidence="3" id="KW-1185">Reference proteome</keyword>
<dbReference type="RefSeq" id="WP_119546655.1">
    <property type="nucleotide sequence ID" value="NZ_QXIR01000010.1"/>
</dbReference>
<sequence length="394" mass="45662">MKIISVTRILDENGRVVIPEEAQKSMNLDENIIFKIDKENQILYFSRKESGGQGIQARLDNGSRLAIPSDYLQQLNWEAGMEIGLHAEGEIGILQKTAPSCLICGSNHNLLKIKSTLVCDDCIQTGNEAVVKKWSEILMKVYREYKTFCDGAVKSIDTENVHKARTKGRRLRTLLQFIGVAKNHPLYRRLKNAHDALGKVREEDVFIEAFQKETENGSNESVYSAFSKSAKLKRDRQREKLKKKLPDIIDDHFSSLFHSFLKKELKDYILTLDIQSELKKHEEDYHKRVGNYHEVISDKGKATPKGIDALHEVRKKAKKLRYIYSYLDKLNSKDYKSKSKPYKRIQKKFGDIIDLRDWLEETGHLKVESKDGSVEKLRKRLKKRQKQLLEKVEI</sequence>
<dbReference type="Pfam" id="PF05235">
    <property type="entry name" value="CHAD"/>
    <property type="match status" value="1"/>
</dbReference>
<dbReference type="InterPro" id="IPR038186">
    <property type="entry name" value="CHAD_dom_sf"/>
</dbReference>